<sequence length="210" mass="23350">MHRSFLRRRWCALLAASLLPFATLASTVSPNNIVHLIENAQDIVVGTVMTVHDGIDPRGVPYTEVMLEVGEILRGAPSEVVVFRQFGLLQPRKLANGKTLYATRPQGWPEWRSGERVLLFLTPPASETGLRTTVGLTQGKFTIVGNRLQASDGERALFDRISVTTGLLDEGERRLLDKATDNYDANAFLAFVRRAVDQRWIETGSLRHAP</sequence>
<keyword evidence="3" id="KW-1185">Reference proteome</keyword>
<keyword evidence="1" id="KW-0732">Signal</keyword>
<name>A0ABS8JL66_9GAMM</name>
<reference evidence="2" key="1">
    <citation type="submission" date="2021-10" db="EMBL/GenBank/DDBJ databases">
        <authorList>
            <person name="Lyu M."/>
            <person name="Wang X."/>
            <person name="Meng X."/>
            <person name="Xu K."/>
        </authorList>
    </citation>
    <scope>NUCLEOTIDE SEQUENCE</scope>
    <source>
        <strain evidence="2">A6</strain>
    </source>
</reference>
<evidence type="ECO:0000256" key="1">
    <source>
        <dbReference type="SAM" id="SignalP"/>
    </source>
</evidence>
<feature type="chain" id="PRO_5047370395" evidence="1">
    <location>
        <begin position="26"/>
        <end position="210"/>
    </location>
</feature>
<proteinExistence type="predicted"/>
<feature type="signal peptide" evidence="1">
    <location>
        <begin position="1"/>
        <end position="25"/>
    </location>
</feature>
<dbReference type="EMBL" id="JAJGAK010000004">
    <property type="protein sequence ID" value="MCC8364355.1"/>
    <property type="molecule type" value="Genomic_DNA"/>
</dbReference>
<evidence type="ECO:0000313" key="2">
    <source>
        <dbReference type="EMBL" id="MCC8364355.1"/>
    </source>
</evidence>
<organism evidence="2 3">
    <name type="scientific">Noviluteimonas lactosilytica</name>
    <dbReference type="NCBI Taxonomy" id="2888523"/>
    <lineage>
        <taxon>Bacteria</taxon>
        <taxon>Pseudomonadati</taxon>
        <taxon>Pseudomonadota</taxon>
        <taxon>Gammaproteobacteria</taxon>
        <taxon>Lysobacterales</taxon>
        <taxon>Lysobacteraceae</taxon>
        <taxon>Noviluteimonas</taxon>
    </lineage>
</organism>
<gene>
    <name evidence="2" type="ORF">LK996_14875</name>
</gene>
<dbReference type="Proteomes" id="UP001165293">
    <property type="component" value="Unassembled WGS sequence"/>
</dbReference>
<comment type="caution">
    <text evidence="2">The sequence shown here is derived from an EMBL/GenBank/DDBJ whole genome shotgun (WGS) entry which is preliminary data.</text>
</comment>
<accession>A0ABS8JL66</accession>
<dbReference type="RefSeq" id="WP_230528147.1">
    <property type="nucleotide sequence ID" value="NZ_JAJGAK010000004.1"/>
</dbReference>
<evidence type="ECO:0000313" key="3">
    <source>
        <dbReference type="Proteomes" id="UP001165293"/>
    </source>
</evidence>
<protein>
    <submittedName>
        <fullName evidence="2">Uncharacterized protein</fullName>
    </submittedName>
</protein>